<evidence type="ECO:0000313" key="2">
    <source>
        <dbReference type="Proteomes" id="UP000006180"/>
    </source>
</evidence>
<organism evidence="1 2">
    <name type="scientific">Sinorhizobium fredii (strain USDA 257)</name>
    <dbReference type="NCBI Taxonomy" id="1185652"/>
    <lineage>
        <taxon>Bacteria</taxon>
        <taxon>Pseudomonadati</taxon>
        <taxon>Pseudomonadota</taxon>
        <taxon>Alphaproteobacteria</taxon>
        <taxon>Hyphomicrobiales</taxon>
        <taxon>Rhizobiaceae</taxon>
        <taxon>Sinorhizobium/Ensifer group</taxon>
        <taxon>Sinorhizobium</taxon>
    </lineage>
</organism>
<dbReference type="HOGENOM" id="CLU_3029996_0_0_5"/>
<gene>
    <name evidence="1" type="ORF">USDA257_c61250</name>
</gene>
<dbReference type="KEGG" id="sfd:USDA257_c61250"/>
<name>I3XFG7_SINF2</name>
<dbReference type="EMBL" id="CP003563">
    <property type="protein sequence ID" value="AFL54623.1"/>
    <property type="molecule type" value="Genomic_DNA"/>
</dbReference>
<dbReference type="Proteomes" id="UP000006180">
    <property type="component" value="Chromosome"/>
</dbReference>
<reference evidence="1 2" key="1">
    <citation type="journal article" date="2012" name="J. Bacteriol.">
        <title>Complete genome sequence of the broad-host-range strain Sinorhizobium fredii USDA257.</title>
        <authorList>
            <person name="Schuldes J."/>
            <person name="Rodriguez Orbegoso M."/>
            <person name="Schmeisser C."/>
            <person name="Krishnan H.B."/>
            <person name="Daniel R."/>
            <person name="Streit W.R."/>
        </authorList>
    </citation>
    <scope>NUCLEOTIDE SEQUENCE [LARGE SCALE GENOMIC DNA]</scope>
    <source>
        <strain evidence="1 2">USDA 257</strain>
    </source>
</reference>
<accession>I3XFG7</accession>
<proteinExistence type="predicted"/>
<evidence type="ECO:0000313" key="1">
    <source>
        <dbReference type="EMBL" id="AFL54623.1"/>
    </source>
</evidence>
<protein>
    <submittedName>
        <fullName evidence="1">Uncharacterized protein</fullName>
    </submittedName>
</protein>
<sequence>MDPDCAGIAMLAEMKIAQNAATPVFTPVQNAIQIPCKRVRRTRNLKLMTAFVGFP</sequence>
<dbReference type="PATRIC" id="fig|1185652.3.peg.6357"/>
<dbReference type="AlphaFoldDB" id="I3XFG7"/>